<dbReference type="EMBL" id="CP041616">
    <property type="protein sequence ID" value="QDO89112.1"/>
    <property type="molecule type" value="Genomic_DNA"/>
</dbReference>
<keyword evidence="2" id="KW-0808">Transferase</keyword>
<dbReference type="Gene3D" id="3.40.630.30">
    <property type="match status" value="1"/>
</dbReference>
<dbReference type="RefSeq" id="WP_143783789.1">
    <property type="nucleotide sequence ID" value="NZ_CP041616.1"/>
</dbReference>
<evidence type="ECO:0000259" key="1">
    <source>
        <dbReference type="PROSITE" id="PS51186"/>
    </source>
</evidence>
<dbReference type="Proteomes" id="UP000315395">
    <property type="component" value="Chromosome"/>
</dbReference>
<dbReference type="Pfam" id="PF00583">
    <property type="entry name" value="Acetyltransf_1"/>
    <property type="match status" value="1"/>
</dbReference>
<evidence type="ECO:0000313" key="3">
    <source>
        <dbReference type="Proteomes" id="UP000315395"/>
    </source>
</evidence>
<dbReference type="InterPro" id="IPR016794">
    <property type="entry name" value="UCP21603_acetyltransf"/>
</dbReference>
<dbReference type="PROSITE" id="PS51186">
    <property type="entry name" value="GNAT"/>
    <property type="match status" value="1"/>
</dbReference>
<dbReference type="InterPro" id="IPR000182">
    <property type="entry name" value="GNAT_dom"/>
</dbReference>
<dbReference type="SUPFAM" id="SSF55729">
    <property type="entry name" value="Acyl-CoA N-acyltransferases (Nat)"/>
    <property type="match status" value="1"/>
</dbReference>
<dbReference type="OrthoDB" id="5241264at2"/>
<dbReference type="PIRSF" id="PIRSF021603">
    <property type="entry name" value="UCP21603_acetyltransf"/>
    <property type="match status" value="1"/>
</dbReference>
<dbReference type="GO" id="GO:0016747">
    <property type="term" value="F:acyltransferase activity, transferring groups other than amino-acyl groups"/>
    <property type="evidence" value="ECO:0007669"/>
    <property type="project" value="InterPro"/>
</dbReference>
<proteinExistence type="predicted"/>
<dbReference type="KEGG" id="orz:FNH13_12900"/>
<organism evidence="2 3">
    <name type="scientific">Ornithinimicrobium ciconiae</name>
    <dbReference type="NCBI Taxonomy" id="2594265"/>
    <lineage>
        <taxon>Bacteria</taxon>
        <taxon>Bacillati</taxon>
        <taxon>Actinomycetota</taxon>
        <taxon>Actinomycetes</taxon>
        <taxon>Micrococcales</taxon>
        <taxon>Ornithinimicrobiaceae</taxon>
        <taxon>Ornithinimicrobium</taxon>
    </lineage>
</organism>
<feature type="domain" description="N-acetyltransferase" evidence="1">
    <location>
        <begin position="140"/>
        <end position="280"/>
    </location>
</feature>
<accession>A0A516GC84</accession>
<dbReference type="InterPro" id="IPR016181">
    <property type="entry name" value="Acyl_CoA_acyltransferase"/>
</dbReference>
<dbReference type="AlphaFoldDB" id="A0A516GC84"/>
<name>A0A516GC84_9MICO</name>
<evidence type="ECO:0000313" key="2">
    <source>
        <dbReference type="EMBL" id="QDO89112.1"/>
    </source>
</evidence>
<protein>
    <submittedName>
        <fullName evidence="2">GNAT family N-acetyltransferase</fullName>
    </submittedName>
</protein>
<dbReference type="Pfam" id="PF13312">
    <property type="entry name" value="DUF4081"/>
    <property type="match status" value="1"/>
</dbReference>
<gene>
    <name evidence="2" type="ORF">FNH13_12900</name>
</gene>
<keyword evidence="3" id="KW-1185">Reference proteome</keyword>
<dbReference type="InterPro" id="IPR025289">
    <property type="entry name" value="DUF4081"/>
</dbReference>
<reference evidence="2 3" key="1">
    <citation type="submission" date="2019-07" db="EMBL/GenBank/DDBJ databases">
        <title>complete genome sequencing of Ornithinimicrobium sp. H23M54.</title>
        <authorList>
            <person name="Bae J.-W."/>
            <person name="Lee S.-Y."/>
        </authorList>
    </citation>
    <scope>NUCLEOTIDE SEQUENCE [LARGE SCALE GENOMIC DNA]</scope>
    <source>
        <strain evidence="2 3">H23M54</strain>
    </source>
</reference>
<sequence>MLRMPAPVRGLGLSDAPRALEICGRDPVSNVFVAARILEGGMAGGRNSVLGYDRGGRAGLCWTSANVVPVEVSDDMLEPLAAKVIKRRAWASSLFGPVDQVLPLWDLLAPQWGPAREVRRHQPVMTMSTPPSLVGVACDPMVRPATVEETDLVVPAAAAMFTEEIGYPPYRGSDRAYRLSVGALVRAGRSLVRIEDGEVVFKADVGSVALDVAQIQGVWVNPRYRGQGLAVPAMAAVVEHVLTHIAPTVTLYVNNFNAPAIATYRHVGFVQTGTFATVLL</sequence>